<proteinExistence type="predicted"/>
<name>A0A815TIG0_9BILA</name>
<comment type="caution">
    <text evidence="3">The sequence shown here is derived from an EMBL/GenBank/DDBJ whole genome shotgun (WGS) entry which is preliminary data.</text>
</comment>
<reference evidence="3" key="1">
    <citation type="submission" date="2021-02" db="EMBL/GenBank/DDBJ databases">
        <authorList>
            <person name="Nowell W R."/>
        </authorList>
    </citation>
    <scope>NUCLEOTIDE SEQUENCE</scope>
</reference>
<evidence type="ECO:0000313" key="4">
    <source>
        <dbReference type="Proteomes" id="UP000663889"/>
    </source>
</evidence>
<evidence type="ECO:0000256" key="2">
    <source>
        <dbReference type="SAM" id="Phobius"/>
    </source>
</evidence>
<organism evidence="3 4">
    <name type="scientific">Rotaria sordida</name>
    <dbReference type="NCBI Taxonomy" id="392033"/>
    <lineage>
        <taxon>Eukaryota</taxon>
        <taxon>Metazoa</taxon>
        <taxon>Spiralia</taxon>
        <taxon>Gnathifera</taxon>
        <taxon>Rotifera</taxon>
        <taxon>Eurotatoria</taxon>
        <taxon>Bdelloidea</taxon>
        <taxon>Philodinida</taxon>
        <taxon>Philodinidae</taxon>
        <taxon>Rotaria</taxon>
    </lineage>
</organism>
<feature type="region of interest" description="Disordered" evidence="1">
    <location>
        <begin position="237"/>
        <end position="272"/>
    </location>
</feature>
<keyword evidence="2" id="KW-0812">Transmembrane</keyword>
<feature type="transmembrane region" description="Helical" evidence="2">
    <location>
        <begin position="139"/>
        <end position="159"/>
    </location>
</feature>
<gene>
    <name evidence="3" type="ORF">SEV965_LOCUS36313</name>
</gene>
<evidence type="ECO:0000313" key="3">
    <source>
        <dbReference type="EMBL" id="CAF1505882.1"/>
    </source>
</evidence>
<keyword evidence="2" id="KW-0472">Membrane</keyword>
<keyword evidence="2" id="KW-1133">Transmembrane helix</keyword>
<dbReference type="AlphaFoldDB" id="A0A815TIG0"/>
<feature type="region of interest" description="Disordered" evidence="1">
    <location>
        <begin position="169"/>
        <end position="201"/>
    </location>
</feature>
<feature type="compositionally biased region" description="Basic residues" evidence="1">
    <location>
        <begin position="261"/>
        <end position="272"/>
    </location>
</feature>
<evidence type="ECO:0000256" key="1">
    <source>
        <dbReference type="SAM" id="MobiDB-lite"/>
    </source>
</evidence>
<dbReference type="Proteomes" id="UP000663889">
    <property type="component" value="Unassembled WGS sequence"/>
</dbReference>
<sequence length="301" mass="33910">MAKNIGQYYILSFTTTGTCKSYDELEQWCLEDDCYQKLYPAIANNTLLEGLTEFVQNKNNHPEKSGIANSTIYRKANGRKIDSSRNYKLVREADGLDIFHLYVEITKGLNRGHFKMLTNSMEYAADKEKLFIARERCEFINRCVLANVAITIITTIILYDVTKLGPVSKSGTTRTEKPVVPTSKRLTKSSDGEEDDTETSLPKLIATNTRLTPKLDCLRPRAVGAGDKDLASNFYTLSTSSSSGGKKRKQDEIDDNNMKQSPKKKKSRHAVKKIRHNVFLGELRFVSPLSEHPVTCPDVQN</sequence>
<protein>
    <submittedName>
        <fullName evidence="3">Uncharacterized protein</fullName>
    </submittedName>
</protein>
<accession>A0A815TIG0</accession>
<dbReference type="EMBL" id="CAJNOU010006487">
    <property type="protein sequence ID" value="CAF1505882.1"/>
    <property type="molecule type" value="Genomic_DNA"/>
</dbReference>